<dbReference type="PANTHER" id="PTHR43775:SF7">
    <property type="entry name" value="FATTY ACID SYNTHASE"/>
    <property type="match status" value="1"/>
</dbReference>
<dbReference type="Gene3D" id="3.40.366.10">
    <property type="entry name" value="Malonyl-Coenzyme A Acyl Carrier Protein, domain 2"/>
    <property type="match status" value="1"/>
</dbReference>
<dbReference type="SMART" id="SM00827">
    <property type="entry name" value="PKS_AT"/>
    <property type="match status" value="1"/>
</dbReference>
<sequence>YLLCTGMGTQWAGMGHSLMQLPDFKESILQSDVALKDTGLVVSRLLSEADDTTFEDTVNAFVGLAAIQPDGIIGHSVGELACGYADGSFTHSEAILAAYWRGHCIKVADLPAGGMAAVGKQQIPACHNAEDSVTISGPQVRLPYFSVIFKPEHT</sequence>
<evidence type="ECO:0000256" key="8">
    <source>
        <dbReference type="ARBA" id="ARBA00023268"/>
    </source>
</evidence>
<protein>
    <recommendedName>
        <fullName evidence="9">Malonyl-CoA:ACP transacylase (MAT) domain-containing protein</fullName>
    </recommendedName>
</protein>
<evidence type="ECO:0000313" key="11">
    <source>
        <dbReference type="Proteomes" id="UP001476798"/>
    </source>
</evidence>
<evidence type="ECO:0000256" key="4">
    <source>
        <dbReference type="ARBA" id="ARBA00022857"/>
    </source>
</evidence>
<accession>A0ABV0NZM7</accession>
<dbReference type="EMBL" id="JAHRIO010056489">
    <property type="protein sequence ID" value="MEQ2176904.1"/>
    <property type="molecule type" value="Genomic_DNA"/>
</dbReference>
<evidence type="ECO:0000256" key="3">
    <source>
        <dbReference type="ARBA" id="ARBA00022832"/>
    </source>
</evidence>
<evidence type="ECO:0000313" key="10">
    <source>
        <dbReference type="EMBL" id="MEQ2176904.1"/>
    </source>
</evidence>
<reference evidence="10 11" key="1">
    <citation type="submission" date="2021-06" db="EMBL/GenBank/DDBJ databases">
        <authorList>
            <person name="Palmer J.M."/>
        </authorList>
    </citation>
    <scope>NUCLEOTIDE SEQUENCE [LARGE SCALE GENOMIC DNA]</scope>
    <source>
        <strain evidence="10 11">GA_2019</strain>
        <tissue evidence="10">Muscle</tissue>
    </source>
</reference>
<evidence type="ECO:0000256" key="2">
    <source>
        <dbReference type="ARBA" id="ARBA00022516"/>
    </source>
</evidence>
<organism evidence="10 11">
    <name type="scientific">Goodea atripinnis</name>
    <dbReference type="NCBI Taxonomy" id="208336"/>
    <lineage>
        <taxon>Eukaryota</taxon>
        <taxon>Metazoa</taxon>
        <taxon>Chordata</taxon>
        <taxon>Craniata</taxon>
        <taxon>Vertebrata</taxon>
        <taxon>Euteleostomi</taxon>
        <taxon>Actinopterygii</taxon>
        <taxon>Neopterygii</taxon>
        <taxon>Teleostei</taxon>
        <taxon>Neoteleostei</taxon>
        <taxon>Acanthomorphata</taxon>
        <taxon>Ovalentaria</taxon>
        <taxon>Atherinomorphae</taxon>
        <taxon>Cyprinodontiformes</taxon>
        <taxon>Goodeidae</taxon>
        <taxon>Goodea</taxon>
    </lineage>
</organism>
<gene>
    <name evidence="10" type="ORF">GOODEAATRI_032964</name>
</gene>
<keyword evidence="6" id="KW-0443">Lipid metabolism</keyword>
<dbReference type="InterPro" id="IPR014043">
    <property type="entry name" value="Acyl_transferase_dom"/>
</dbReference>
<dbReference type="InterPro" id="IPR001227">
    <property type="entry name" value="Ac_transferase_dom_sf"/>
</dbReference>
<dbReference type="Proteomes" id="UP001476798">
    <property type="component" value="Unassembled WGS sequence"/>
</dbReference>
<keyword evidence="3" id="KW-0276">Fatty acid metabolism</keyword>
<evidence type="ECO:0000256" key="6">
    <source>
        <dbReference type="ARBA" id="ARBA00023098"/>
    </source>
</evidence>
<keyword evidence="7" id="KW-0275">Fatty acid biosynthesis</keyword>
<evidence type="ECO:0000259" key="9">
    <source>
        <dbReference type="SMART" id="SM00827"/>
    </source>
</evidence>
<dbReference type="InterPro" id="IPR050091">
    <property type="entry name" value="PKS_NRPS_Biosynth_Enz"/>
</dbReference>
<keyword evidence="2" id="KW-0444">Lipid biosynthesis</keyword>
<evidence type="ECO:0000256" key="1">
    <source>
        <dbReference type="ARBA" id="ARBA00022450"/>
    </source>
</evidence>
<dbReference type="InterPro" id="IPR016035">
    <property type="entry name" value="Acyl_Trfase/lysoPLipase"/>
</dbReference>
<comment type="caution">
    <text evidence="10">The sequence shown here is derived from an EMBL/GenBank/DDBJ whole genome shotgun (WGS) entry which is preliminary data.</text>
</comment>
<evidence type="ECO:0000256" key="7">
    <source>
        <dbReference type="ARBA" id="ARBA00023160"/>
    </source>
</evidence>
<dbReference type="PANTHER" id="PTHR43775">
    <property type="entry name" value="FATTY ACID SYNTHASE"/>
    <property type="match status" value="1"/>
</dbReference>
<dbReference type="SUPFAM" id="SSF52151">
    <property type="entry name" value="FabD/lysophospholipase-like"/>
    <property type="match status" value="1"/>
</dbReference>
<keyword evidence="4" id="KW-0521">NADP</keyword>
<keyword evidence="11" id="KW-1185">Reference proteome</keyword>
<keyword evidence="1" id="KW-0596">Phosphopantetheine</keyword>
<keyword evidence="5" id="KW-0560">Oxidoreductase</keyword>
<proteinExistence type="predicted"/>
<name>A0ABV0NZM7_9TELE</name>
<feature type="non-terminal residue" evidence="10">
    <location>
        <position position="1"/>
    </location>
</feature>
<feature type="domain" description="Malonyl-CoA:ACP transacylase (MAT)" evidence="9">
    <location>
        <begin position="3"/>
        <end position="154"/>
    </location>
</feature>
<keyword evidence="8" id="KW-0511">Multifunctional enzyme</keyword>
<dbReference type="Pfam" id="PF00698">
    <property type="entry name" value="Acyl_transf_1"/>
    <property type="match status" value="1"/>
</dbReference>
<evidence type="ECO:0000256" key="5">
    <source>
        <dbReference type="ARBA" id="ARBA00023002"/>
    </source>
</evidence>